<dbReference type="Gene3D" id="3.40.50.300">
    <property type="entry name" value="P-loop containing nucleotide triphosphate hydrolases"/>
    <property type="match status" value="1"/>
</dbReference>
<dbReference type="SUPFAM" id="SSF52540">
    <property type="entry name" value="P-loop containing nucleoside triphosphate hydrolases"/>
    <property type="match status" value="1"/>
</dbReference>
<dbReference type="GO" id="GO:0005524">
    <property type="term" value="F:ATP binding"/>
    <property type="evidence" value="ECO:0007669"/>
    <property type="project" value="UniProtKB-KW"/>
</dbReference>
<name>A0A1G8Q600_9NOCA</name>
<keyword evidence="1" id="KW-0547">Nucleotide-binding</keyword>
<dbReference type="PANTHER" id="PTHR43158">
    <property type="entry name" value="SKFA PEPTIDE EXPORT ATP-BINDING PROTEIN SKFE"/>
    <property type="match status" value="1"/>
</dbReference>
<dbReference type="GO" id="GO:0016887">
    <property type="term" value="F:ATP hydrolysis activity"/>
    <property type="evidence" value="ECO:0007669"/>
    <property type="project" value="InterPro"/>
</dbReference>
<keyword evidence="2 3" id="KW-0067">ATP-binding</keyword>
<dbReference type="EMBL" id="FNDN01000014">
    <property type="protein sequence ID" value="SDI99865.1"/>
    <property type="molecule type" value="Genomic_DNA"/>
</dbReference>
<gene>
    <name evidence="3" type="ORF">SAMN05444695_11475</name>
</gene>
<dbReference type="OrthoDB" id="9804819at2"/>
<sequence length="306" mass="33805">MSAATIDPTRLDTEIVASTRGLTKKFGSVTALDDVTLDLRENKIYGLLGRNGAGKTTLMQIMTGQAFQTSGEVHVFGRTPHENTEVLRGVSFIKESQAYPTDYKVAHVLAAARHLLRDWDEQFAQELLRDFDLPTDRKVKKLSRGMTSALGVILGLASRAPLTFFDEPYLGLDAVARQLFYDRLLADYAEHPRTVVLSTHLIDEVADLLEHVVLIDRGRIVADADAEEMRESAVTVSGSVEDVDSFVGARPELRRESIGSHTRVLMRTTDHTEDVAHAKALGLTIEPVSLQQLIVETTSLQGKDPR</sequence>
<dbReference type="InterPro" id="IPR003439">
    <property type="entry name" value="ABC_transporter-like_ATP-bd"/>
</dbReference>
<dbReference type="PANTHER" id="PTHR43158:SF5">
    <property type="entry name" value="ABC TRANSPORTER, ATP-BINDING PROTEIN"/>
    <property type="match status" value="1"/>
</dbReference>
<dbReference type="RefSeq" id="WP_072739560.1">
    <property type="nucleotide sequence ID" value="NZ_CP048813.1"/>
</dbReference>
<evidence type="ECO:0000313" key="4">
    <source>
        <dbReference type="Proteomes" id="UP000183263"/>
    </source>
</evidence>
<organism evidence="3 4">
    <name type="scientific">Rhodococcus triatomae</name>
    <dbReference type="NCBI Taxonomy" id="300028"/>
    <lineage>
        <taxon>Bacteria</taxon>
        <taxon>Bacillati</taxon>
        <taxon>Actinomycetota</taxon>
        <taxon>Actinomycetes</taxon>
        <taxon>Mycobacteriales</taxon>
        <taxon>Nocardiaceae</taxon>
        <taxon>Rhodococcus</taxon>
    </lineage>
</organism>
<evidence type="ECO:0000256" key="2">
    <source>
        <dbReference type="ARBA" id="ARBA00022840"/>
    </source>
</evidence>
<dbReference type="Pfam" id="PF00005">
    <property type="entry name" value="ABC_tran"/>
    <property type="match status" value="1"/>
</dbReference>
<reference evidence="3 4" key="1">
    <citation type="submission" date="2016-10" db="EMBL/GenBank/DDBJ databases">
        <authorList>
            <person name="de Groot N.N."/>
        </authorList>
    </citation>
    <scope>NUCLEOTIDE SEQUENCE [LARGE SCALE GENOMIC DNA]</scope>
    <source>
        <strain evidence="3 4">DSM 44892</strain>
    </source>
</reference>
<dbReference type="SMART" id="SM00382">
    <property type="entry name" value="AAA"/>
    <property type="match status" value="1"/>
</dbReference>
<dbReference type="PROSITE" id="PS50893">
    <property type="entry name" value="ABC_TRANSPORTER_2"/>
    <property type="match status" value="1"/>
</dbReference>
<dbReference type="Proteomes" id="UP000183263">
    <property type="component" value="Unassembled WGS sequence"/>
</dbReference>
<accession>A0A1G8Q600</accession>
<protein>
    <submittedName>
        <fullName evidence="3">ABC-2 type transport system ATP-binding protein</fullName>
    </submittedName>
</protein>
<keyword evidence="4" id="KW-1185">Reference proteome</keyword>
<dbReference type="InterPro" id="IPR027417">
    <property type="entry name" value="P-loop_NTPase"/>
</dbReference>
<dbReference type="InterPro" id="IPR003593">
    <property type="entry name" value="AAA+_ATPase"/>
</dbReference>
<dbReference type="CDD" id="cd03230">
    <property type="entry name" value="ABC_DR_subfamily_A"/>
    <property type="match status" value="1"/>
</dbReference>
<evidence type="ECO:0000256" key="1">
    <source>
        <dbReference type="ARBA" id="ARBA00022741"/>
    </source>
</evidence>
<dbReference type="AlphaFoldDB" id="A0A1G8Q600"/>
<evidence type="ECO:0000313" key="3">
    <source>
        <dbReference type="EMBL" id="SDI99865.1"/>
    </source>
</evidence>
<proteinExistence type="predicted"/>